<comment type="caution">
    <text evidence="1">The sequence shown here is derived from an EMBL/GenBank/DDBJ whole genome shotgun (WGS) entry which is preliminary data.</text>
</comment>
<dbReference type="EMBL" id="CM045764">
    <property type="protein sequence ID" value="KAI8007566.1"/>
    <property type="molecule type" value="Genomic_DNA"/>
</dbReference>
<proteinExistence type="predicted"/>
<evidence type="ECO:0000313" key="1">
    <source>
        <dbReference type="EMBL" id="KAI8007566.1"/>
    </source>
</evidence>
<sequence>MFLFLPMEHKVLGTFITEWDDGRVNANKLLATKESAHMYAELLTKLATALGFDGWLVMNWREEWRVPHRFQEKVANISQAR</sequence>
<dbReference type="Proteomes" id="UP001060215">
    <property type="component" value="Chromosome 7"/>
</dbReference>
<reference evidence="1 2" key="1">
    <citation type="journal article" date="2022" name="Plant J.">
        <title>Chromosome-level genome of Camellia lanceoleosa provides a valuable resource for understanding genome evolution and self-incompatibility.</title>
        <authorList>
            <person name="Gong W."/>
            <person name="Xiao S."/>
            <person name="Wang L."/>
            <person name="Liao Z."/>
            <person name="Chang Y."/>
            <person name="Mo W."/>
            <person name="Hu G."/>
            <person name="Li W."/>
            <person name="Zhao G."/>
            <person name="Zhu H."/>
            <person name="Hu X."/>
            <person name="Ji K."/>
            <person name="Xiang X."/>
            <person name="Song Q."/>
            <person name="Yuan D."/>
            <person name="Jin S."/>
            <person name="Zhang L."/>
        </authorList>
    </citation>
    <scope>NUCLEOTIDE SEQUENCE [LARGE SCALE GENOMIC DNA]</scope>
    <source>
        <strain evidence="1">SQ_2022a</strain>
    </source>
</reference>
<evidence type="ECO:0000313" key="2">
    <source>
        <dbReference type="Proteomes" id="UP001060215"/>
    </source>
</evidence>
<keyword evidence="2" id="KW-1185">Reference proteome</keyword>
<organism evidence="1 2">
    <name type="scientific">Camellia lanceoleosa</name>
    <dbReference type="NCBI Taxonomy" id="1840588"/>
    <lineage>
        <taxon>Eukaryota</taxon>
        <taxon>Viridiplantae</taxon>
        <taxon>Streptophyta</taxon>
        <taxon>Embryophyta</taxon>
        <taxon>Tracheophyta</taxon>
        <taxon>Spermatophyta</taxon>
        <taxon>Magnoliopsida</taxon>
        <taxon>eudicotyledons</taxon>
        <taxon>Gunneridae</taxon>
        <taxon>Pentapetalae</taxon>
        <taxon>asterids</taxon>
        <taxon>Ericales</taxon>
        <taxon>Theaceae</taxon>
        <taxon>Camellia</taxon>
    </lineage>
</organism>
<protein>
    <submittedName>
        <fullName evidence="1">Cytosolic endo-beta-N-acetylglucosaminidase 2</fullName>
    </submittedName>
</protein>
<name>A0ACC0H5W1_9ERIC</name>
<gene>
    <name evidence="1" type="ORF">LOK49_LG07G03406</name>
</gene>
<accession>A0ACC0H5W1</accession>